<accession>G5A3L3</accession>
<dbReference type="AlphaFoldDB" id="G5A3L3"/>
<feature type="compositionally biased region" description="Polar residues" evidence="1">
    <location>
        <begin position="1"/>
        <end position="11"/>
    </location>
</feature>
<dbReference type="RefSeq" id="XP_009534247.1">
    <property type="nucleotide sequence ID" value="XM_009535952.1"/>
</dbReference>
<feature type="region of interest" description="Disordered" evidence="1">
    <location>
        <begin position="1"/>
        <end position="67"/>
    </location>
</feature>
<proteinExistence type="predicted"/>
<dbReference type="Proteomes" id="UP000002640">
    <property type="component" value="Unassembled WGS sequence"/>
</dbReference>
<dbReference type="KEGG" id="psoj:PHYSODRAFT_304943"/>
<dbReference type="EMBL" id="JH159159">
    <property type="protein sequence ID" value="EGZ09386.1"/>
    <property type="molecule type" value="Genomic_DNA"/>
</dbReference>
<dbReference type="InParanoid" id="G5A3L3"/>
<gene>
    <name evidence="2" type="ORF">PHYSODRAFT_304943</name>
</gene>
<evidence type="ECO:0000313" key="3">
    <source>
        <dbReference type="Proteomes" id="UP000002640"/>
    </source>
</evidence>
<reference evidence="2 3" key="1">
    <citation type="journal article" date="2006" name="Science">
        <title>Phytophthora genome sequences uncover evolutionary origins and mechanisms of pathogenesis.</title>
        <authorList>
            <person name="Tyler B.M."/>
            <person name="Tripathy S."/>
            <person name="Zhang X."/>
            <person name="Dehal P."/>
            <person name="Jiang R.H."/>
            <person name="Aerts A."/>
            <person name="Arredondo F.D."/>
            <person name="Baxter L."/>
            <person name="Bensasson D."/>
            <person name="Beynon J.L."/>
            <person name="Chapman J."/>
            <person name="Damasceno C.M."/>
            <person name="Dorrance A.E."/>
            <person name="Dou D."/>
            <person name="Dickerman A.W."/>
            <person name="Dubchak I.L."/>
            <person name="Garbelotto M."/>
            <person name="Gijzen M."/>
            <person name="Gordon S.G."/>
            <person name="Govers F."/>
            <person name="Grunwald N.J."/>
            <person name="Huang W."/>
            <person name="Ivors K.L."/>
            <person name="Jones R.W."/>
            <person name="Kamoun S."/>
            <person name="Krampis K."/>
            <person name="Lamour K.H."/>
            <person name="Lee M.K."/>
            <person name="McDonald W.H."/>
            <person name="Medina M."/>
            <person name="Meijer H.J."/>
            <person name="Nordberg E.K."/>
            <person name="Maclean D.J."/>
            <person name="Ospina-Giraldo M.D."/>
            <person name="Morris P.F."/>
            <person name="Phuntumart V."/>
            <person name="Putnam N.H."/>
            <person name="Rash S."/>
            <person name="Rose J.K."/>
            <person name="Sakihama Y."/>
            <person name="Salamov A.A."/>
            <person name="Savidor A."/>
            <person name="Scheuring C.F."/>
            <person name="Smith B.M."/>
            <person name="Sobral B.W."/>
            <person name="Terry A."/>
            <person name="Torto-Alalibo T.A."/>
            <person name="Win J."/>
            <person name="Xu Z."/>
            <person name="Zhang H."/>
            <person name="Grigoriev I.V."/>
            <person name="Rokhsar D.S."/>
            <person name="Boore J.L."/>
        </authorList>
    </citation>
    <scope>NUCLEOTIDE SEQUENCE [LARGE SCALE GENOMIC DNA]</scope>
    <source>
        <strain evidence="2 3">P6497</strain>
    </source>
</reference>
<protein>
    <submittedName>
        <fullName evidence="2">Uncharacterized protein</fullName>
    </submittedName>
</protein>
<dbReference type="GeneID" id="20642475"/>
<evidence type="ECO:0000256" key="1">
    <source>
        <dbReference type="SAM" id="MobiDB-lite"/>
    </source>
</evidence>
<sequence length="309" mass="35060">MRGPGNFSTLSEDSDSDTPRRSSGYATASMRSGPSNGVVGQKRRASSPPRPVGNSFLRPTPPGQLLFPRPIERESIWPRCGEYWMLNDRQTPRSPLPQSEKKIIDGLKLRLSKLPDTEQEGVFSASIKAAIEVVQLEQVKDEELRVEQAVKTAHAAVKCLLNRNGRSPQSDEQQHRLEDVRQILLLWCNTQLRKFLTAKYKKPAQISADDQNKLVSLVAETRDWRGINDYTVVRFKEIMAFVTEIFDGSYEDWEPQQDSRVAELVGIMIVRARCYSRVELWSSELMHCRHVALTLPVIQATDVRILASD</sequence>
<organism evidence="2 3">
    <name type="scientific">Phytophthora sojae (strain P6497)</name>
    <name type="common">Soybean stem and root rot agent</name>
    <name type="synonym">Phytophthora megasperma f. sp. glycines</name>
    <dbReference type="NCBI Taxonomy" id="1094619"/>
    <lineage>
        <taxon>Eukaryota</taxon>
        <taxon>Sar</taxon>
        <taxon>Stramenopiles</taxon>
        <taxon>Oomycota</taxon>
        <taxon>Peronosporomycetes</taxon>
        <taxon>Peronosporales</taxon>
        <taxon>Peronosporaceae</taxon>
        <taxon>Phytophthora</taxon>
    </lineage>
</organism>
<feature type="compositionally biased region" description="Polar residues" evidence="1">
    <location>
        <begin position="24"/>
        <end position="35"/>
    </location>
</feature>
<keyword evidence="3" id="KW-1185">Reference proteome</keyword>
<evidence type="ECO:0000313" key="2">
    <source>
        <dbReference type="EMBL" id="EGZ09386.1"/>
    </source>
</evidence>
<name>G5A3L3_PHYSP</name>